<evidence type="ECO:0000256" key="1">
    <source>
        <dbReference type="ARBA" id="ARBA00022729"/>
    </source>
</evidence>
<evidence type="ECO:0000256" key="2">
    <source>
        <dbReference type="ARBA" id="ARBA00023136"/>
    </source>
</evidence>
<evidence type="ECO:0000313" key="7">
    <source>
        <dbReference type="Proteomes" id="UP000199354"/>
    </source>
</evidence>
<dbReference type="EMBL" id="FMVF01000015">
    <property type="protein sequence ID" value="SCY90017.1"/>
    <property type="molecule type" value="Genomic_DNA"/>
</dbReference>
<proteinExistence type="predicted"/>
<dbReference type="PROSITE" id="PS51257">
    <property type="entry name" value="PROKAR_LIPOPROTEIN"/>
    <property type="match status" value="1"/>
</dbReference>
<dbReference type="Gene3D" id="2.40.128.200">
    <property type="match status" value="1"/>
</dbReference>
<accession>A0A1G5JNW2</accession>
<feature type="domain" description="C-type lysozyme inhibitor" evidence="5">
    <location>
        <begin position="54"/>
        <end position="106"/>
    </location>
</feature>
<organism evidence="6 7">
    <name type="scientific">Flavobacterium caeni</name>
    <dbReference type="NCBI Taxonomy" id="490189"/>
    <lineage>
        <taxon>Bacteria</taxon>
        <taxon>Pseudomonadati</taxon>
        <taxon>Bacteroidota</taxon>
        <taxon>Flavobacteriia</taxon>
        <taxon>Flavobacteriales</taxon>
        <taxon>Flavobacteriaceae</taxon>
        <taxon>Flavobacterium</taxon>
    </lineage>
</organism>
<keyword evidence="7" id="KW-1185">Reference proteome</keyword>
<name>A0A1G5JNW2_9FLAO</name>
<dbReference type="AlphaFoldDB" id="A0A1G5JNW2"/>
<dbReference type="InterPro" id="IPR036328">
    <property type="entry name" value="MliC_sf"/>
</dbReference>
<evidence type="ECO:0000256" key="4">
    <source>
        <dbReference type="ARBA" id="ARBA00023288"/>
    </source>
</evidence>
<dbReference type="Pfam" id="PF09864">
    <property type="entry name" value="MliC"/>
    <property type="match status" value="1"/>
</dbReference>
<reference evidence="6 7" key="1">
    <citation type="submission" date="2016-10" db="EMBL/GenBank/DDBJ databases">
        <authorList>
            <person name="de Groot N.N."/>
        </authorList>
    </citation>
    <scope>NUCLEOTIDE SEQUENCE [LARGE SCALE GENOMIC DNA]</scope>
    <source>
        <strain evidence="6 7">CGMCC 1.7031</strain>
    </source>
</reference>
<dbReference type="RefSeq" id="WP_091145405.1">
    <property type="nucleotide sequence ID" value="NZ_FMVF01000015.1"/>
</dbReference>
<dbReference type="InterPro" id="IPR018660">
    <property type="entry name" value="MliC"/>
</dbReference>
<keyword evidence="3" id="KW-0564">Palmitate</keyword>
<dbReference type="SUPFAM" id="SSF141488">
    <property type="entry name" value="YdhA-like"/>
    <property type="match status" value="1"/>
</dbReference>
<dbReference type="OrthoDB" id="1375714at2"/>
<keyword evidence="1" id="KW-0732">Signal</keyword>
<keyword evidence="2" id="KW-0472">Membrane</keyword>
<dbReference type="STRING" id="490189.SAMN02927903_02801"/>
<keyword evidence="4" id="KW-0449">Lipoprotein</keyword>
<sequence length="118" mass="13211">MSRPILSFIVLLMLGCQQSKTETPADVVEKTVANPVAAVKRPRPVIDTFIVGDNRDTLFMQFDTVKKSAVFRYKGEPILLQSQPTGSGIKYSNADFEYNEWHGESTLKKNGNVIFSNK</sequence>
<evidence type="ECO:0000259" key="5">
    <source>
        <dbReference type="Pfam" id="PF09864"/>
    </source>
</evidence>
<evidence type="ECO:0000313" key="6">
    <source>
        <dbReference type="EMBL" id="SCY90017.1"/>
    </source>
</evidence>
<evidence type="ECO:0000256" key="3">
    <source>
        <dbReference type="ARBA" id="ARBA00023139"/>
    </source>
</evidence>
<dbReference type="Proteomes" id="UP000199354">
    <property type="component" value="Unassembled WGS sequence"/>
</dbReference>
<protein>
    <submittedName>
        <fullName evidence="6">Membrane-bound lysozyme-inhibitor of c-type lysozyme</fullName>
    </submittedName>
</protein>
<gene>
    <name evidence="6" type="ORF">SAMN02927903_02801</name>
</gene>